<sequence>MHVHSACGTSCVPVQWHVLWCGSFRRTTVCHCTSNPVGYQIVQNFLERLHTILKIGRSNMKHVLQHACGTSLVPLEAGGGPDSDTCPLQLLQELIATTMNNDETAHSFGAHNVLQDSEPNCWKLMIPISPQRSRI</sequence>
<name>A0A7S4CWB8_9EUGL</name>
<dbReference type="EMBL" id="HBJA01052559">
    <property type="protein sequence ID" value="CAE0807488.1"/>
    <property type="molecule type" value="Transcribed_RNA"/>
</dbReference>
<protein>
    <submittedName>
        <fullName evidence="1">Uncharacterized protein</fullName>
    </submittedName>
</protein>
<accession>A0A7S4CWB8</accession>
<dbReference type="AlphaFoldDB" id="A0A7S4CWB8"/>
<reference evidence="1" key="1">
    <citation type="submission" date="2021-01" db="EMBL/GenBank/DDBJ databases">
        <authorList>
            <person name="Corre E."/>
            <person name="Pelletier E."/>
            <person name="Niang G."/>
            <person name="Scheremetjew M."/>
            <person name="Finn R."/>
            <person name="Kale V."/>
            <person name="Holt S."/>
            <person name="Cochrane G."/>
            <person name="Meng A."/>
            <person name="Brown T."/>
            <person name="Cohen L."/>
        </authorList>
    </citation>
    <scope>NUCLEOTIDE SEQUENCE</scope>
    <source>
        <strain evidence="1">CCMP1594</strain>
    </source>
</reference>
<proteinExistence type="predicted"/>
<gene>
    <name evidence="1" type="ORF">EGYM00163_LOCUS18617</name>
</gene>
<evidence type="ECO:0000313" key="1">
    <source>
        <dbReference type="EMBL" id="CAE0807488.1"/>
    </source>
</evidence>
<organism evidence="1">
    <name type="scientific">Eutreptiella gymnastica</name>
    <dbReference type="NCBI Taxonomy" id="73025"/>
    <lineage>
        <taxon>Eukaryota</taxon>
        <taxon>Discoba</taxon>
        <taxon>Euglenozoa</taxon>
        <taxon>Euglenida</taxon>
        <taxon>Spirocuta</taxon>
        <taxon>Euglenophyceae</taxon>
        <taxon>Eutreptiales</taxon>
        <taxon>Eutreptiaceae</taxon>
        <taxon>Eutreptiella</taxon>
    </lineage>
</organism>